<dbReference type="Gene3D" id="1.20.58.1520">
    <property type="match status" value="1"/>
</dbReference>
<dbReference type="AlphaFoldDB" id="A0A7S1FM88"/>
<dbReference type="EMBL" id="HBFR01002781">
    <property type="protein sequence ID" value="CAD8874704.1"/>
    <property type="molecule type" value="Transcribed_RNA"/>
</dbReference>
<organism evidence="2">
    <name type="scientific">Corethron hystrix</name>
    <dbReference type="NCBI Taxonomy" id="216773"/>
    <lineage>
        <taxon>Eukaryota</taxon>
        <taxon>Sar</taxon>
        <taxon>Stramenopiles</taxon>
        <taxon>Ochrophyta</taxon>
        <taxon>Bacillariophyta</taxon>
        <taxon>Coscinodiscophyceae</taxon>
        <taxon>Corethrophycidae</taxon>
        <taxon>Corethrales</taxon>
        <taxon>Corethraceae</taxon>
        <taxon>Corethron</taxon>
    </lineage>
</organism>
<dbReference type="PANTHER" id="PTHR19321">
    <property type="entry name" value="PROTEIN REGULATOR OF CYTOKINESIS 1 PRC1-RELATED"/>
    <property type="match status" value="1"/>
</dbReference>
<proteinExistence type="predicted"/>
<feature type="compositionally biased region" description="Low complexity" evidence="1">
    <location>
        <begin position="528"/>
        <end position="539"/>
    </location>
</feature>
<gene>
    <name evidence="2" type="ORF">CHYS00102_LOCUS1879</name>
</gene>
<dbReference type="GO" id="GO:0008017">
    <property type="term" value="F:microtubule binding"/>
    <property type="evidence" value="ECO:0007669"/>
    <property type="project" value="InterPro"/>
</dbReference>
<feature type="compositionally biased region" description="Basic residues" evidence="1">
    <location>
        <begin position="504"/>
        <end position="514"/>
    </location>
</feature>
<evidence type="ECO:0008006" key="3">
    <source>
        <dbReference type="Google" id="ProtNLM"/>
    </source>
</evidence>
<accession>A0A7S1FM88</accession>
<name>A0A7S1FM88_9STRA</name>
<protein>
    <recommendedName>
        <fullName evidence="3">Protein regulator of cytokinesis 1</fullName>
    </recommendedName>
</protein>
<evidence type="ECO:0000256" key="1">
    <source>
        <dbReference type="SAM" id="MobiDB-lite"/>
    </source>
</evidence>
<dbReference type="PANTHER" id="PTHR19321:SF41">
    <property type="entry name" value="FASCETTO-RELATED"/>
    <property type="match status" value="1"/>
</dbReference>
<sequence>MSDQQVITQKISDDVKSLLTSTVSQLNEVWETIGYPQEEKYRQLDDLINGVRNLCQDKVKEEESVATEFKRGIVDARKELIAKSKALHIDADAKLMEQGGQTLTDDLSTLESALEGLRSAASAATADLNDCRDKLLSMNQALGTELTPTWHDIESDLTSKRREQFHRQVSEMQEVVATRRAAVTQLLVDCQNLIRDLAIDLESNKLDRQIMGSLSSEEGSSVGLLSDLATETCTGISSAALKDLTNRVSELNGEKRRRKQRLGQLGAEIAMLWEKLRVPPEVQSAFTSSVQGLGMDTIMKGEAEVKRLNGMKSKMLVDLIAEARETIVALWEETNTNDEQRRSFTAMELNGDHYFTDELLAIHDEYIQVLQKRLDQMRPLLKIIEKREFIVKERQEYEEIQKDPDRLKQRGSALTKQLMLEEKMSRRIKKDLPKYTEMLIKKCEEWKVETCDAFRYKGEDYLKVMSAQEEDWQLYKAKEAHIKLERKQAETGQHDERPDVFKRLPGRKRAKSKNRALADMSNGVNRPGSYSSSSQGSHK</sequence>
<evidence type="ECO:0000313" key="2">
    <source>
        <dbReference type="EMBL" id="CAD8874704.1"/>
    </source>
</evidence>
<feature type="region of interest" description="Disordered" evidence="1">
    <location>
        <begin position="486"/>
        <end position="539"/>
    </location>
</feature>
<reference evidence="2" key="1">
    <citation type="submission" date="2021-01" db="EMBL/GenBank/DDBJ databases">
        <authorList>
            <person name="Corre E."/>
            <person name="Pelletier E."/>
            <person name="Niang G."/>
            <person name="Scheremetjew M."/>
            <person name="Finn R."/>
            <person name="Kale V."/>
            <person name="Holt S."/>
            <person name="Cochrane G."/>
            <person name="Meng A."/>
            <person name="Brown T."/>
            <person name="Cohen L."/>
        </authorList>
    </citation>
    <scope>NUCLEOTIDE SEQUENCE</scope>
    <source>
        <strain evidence="2">308</strain>
    </source>
</reference>
<dbReference type="GO" id="GO:0005819">
    <property type="term" value="C:spindle"/>
    <property type="evidence" value="ECO:0007669"/>
    <property type="project" value="TreeGrafter"/>
</dbReference>
<dbReference type="GO" id="GO:0000226">
    <property type="term" value="P:microtubule cytoskeleton organization"/>
    <property type="evidence" value="ECO:0007669"/>
    <property type="project" value="InterPro"/>
</dbReference>
<feature type="compositionally biased region" description="Basic and acidic residues" evidence="1">
    <location>
        <begin position="486"/>
        <end position="502"/>
    </location>
</feature>
<dbReference type="GO" id="GO:0005737">
    <property type="term" value="C:cytoplasm"/>
    <property type="evidence" value="ECO:0007669"/>
    <property type="project" value="TreeGrafter"/>
</dbReference>
<dbReference type="InterPro" id="IPR007145">
    <property type="entry name" value="MAP65_Ase1_PRC1"/>
</dbReference>
<dbReference type="Pfam" id="PF03999">
    <property type="entry name" value="MAP65_ASE1"/>
    <property type="match status" value="1"/>
</dbReference>